<comment type="catalytic activity">
    <reaction evidence="10">
        <text>L-alpha-aminoacyl-L-arginine(out) = L-alpha-aminoacyl-L-arginine(in)</text>
        <dbReference type="Rhea" id="RHEA:79367"/>
        <dbReference type="ChEBI" id="CHEBI:229968"/>
    </reaction>
</comment>
<comment type="subcellular location">
    <subcellularLocation>
        <location evidence="1">Lysosome membrane</location>
        <topology evidence="1">Multi-pass membrane protein</topology>
    </subcellularLocation>
</comment>
<evidence type="ECO:0000256" key="2">
    <source>
        <dbReference type="ARBA" id="ARBA00008335"/>
    </source>
</evidence>
<feature type="transmembrane region" description="Helical" evidence="25">
    <location>
        <begin position="280"/>
        <end position="299"/>
    </location>
</feature>
<comment type="similarity">
    <text evidence="2">Belongs to the major facilitator superfamily.</text>
</comment>
<evidence type="ECO:0000256" key="20">
    <source>
        <dbReference type="ARBA" id="ARBA00044924"/>
    </source>
</evidence>
<dbReference type="Gene3D" id="1.20.1250.20">
    <property type="entry name" value="MFS general substrate transporter like domains"/>
    <property type="match status" value="2"/>
</dbReference>
<evidence type="ECO:0000256" key="12">
    <source>
        <dbReference type="ARBA" id="ARBA00044891"/>
    </source>
</evidence>
<dbReference type="PROSITE" id="PS50850">
    <property type="entry name" value="MFS"/>
    <property type="match status" value="1"/>
</dbReference>
<dbReference type="InterPro" id="IPR011701">
    <property type="entry name" value="MFS"/>
</dbReference>
<keyword evidence="4 25" id="KW-0812">Transmembrane</keyword>
<dbReference type="Proteomes" id="UP000273278">
    <property type="component" value="Chromosome"/>
</dbReference>
<feature type="transmembrane region" description="Helical" evidence="25">
    <location>
        <begin position="85"/>
        <end position="104"/>
    </location>
</feature>
<comment type="catalytic activity">
    <reaction evidence="15">
        <text>L-arginyl-L-alpha-amino acid(out) = L-arginyl-L-alpha-amino acid(in)</text>
        <dbReference type="Rhea" id="RHEA:79371"/>
        <dbReference type="ChEBI" id="CHEBI:84315"/>
    </reaction>
</comment>
<keyword evidence="6 25" id="KW-0472">Membrane</keyword>
<comment type="catalytic activity">
    <reaction evidence="17">
        <text>L-arginyl-glycine(out) = L-arginyl-glycine(in)</text>
        <dbReference type="Rhea" id="RHEA:79391"/>
        <dbReference type="ChEBI" id="CHEBI:229955"/>
    </reaction>
</comment>
<evidence type="ECO:0000256" key="16">
    <source>
        <dbReference type="ARBA" id="ARBA00044900"/>
    </source>
</evidence>
<evidence type="ECO:0000256" key="7">
    <source>
        <dbReference type="ARBA" id="ARBA00023228"/>
    </source>
</evidence>
<accession>A0A3G3IFC9</accession>
<dbReference type="GO" id="GO:0022857">
    <property type="term" value="F:transmembrane transporter activity"/>
    <property type="evidence" value="ECO:0007669"/>
    <property type="project" value="InterPro"/>
</dbReference>
<evidence type="ECO:0000256" key="1">
    <source>
        <dbReference type="ARBA" id="ARBA00004155"/>
    </source>
</evidence>
<keyword evidence="3" id="KW-0813">Transport</keyword>
<comment type="catalytic activity">
    <reaction evidence="14">
        <text>L-aspartyl-L-lysine(out) = L-aspartyl-L-lysine(in)</text>
        <dbReference type="Rhea" id="RHEA:79411"/>
        <dbReference type="ChEBI" id="CHEBI:229953"/>
    </reaction>
</comment>
<evidence type="ECO:0000256" key="25">
    <source>
        <dbReference type="SAM" id="Phobius"/>
    </source>
</evidence>
<comment type="catalytic activity">
    <reaction evidence="13">
        <text>L-alpha-aminoacyl-L-lysine(out) = L-alpha-aminoacyl-L-lysine(in)</text>
        <dbReference type="Rhea" id="RHEA:79383"/>
        <dbReference type="ChEBI" id="CHEBI:229966"/>
    </reaction>
</comment>
<feature type="transmembrane region" description="Helical" evidence="25">
    <location>
        <begin position="46"/>
        <end position="64"/>
    </location>
</feature>
<dbReference type="GeneID" id="41321183"/>
<dbReference type="InterPro" id="IPR052187">
    <property type="entry name" value="MFSD1"/>
</dbReference>
<dbReference type="InterPro" id="IPR000849">
    <property type="entry name" value="Sugar_P_transporter"/>
</dbReference>
<evidence type="ECO:0000256" key="14">
    <source>
        <dbReference type="ARBA" id="ARBA00044898"/>
    </source>
</evidence>
<comment type="subunit">
    <text evidence="24">Homodimer. Interacts with lysosomal protein GLMP (via lumenal domain); the interaction starts while both proteins are still in the endoplasmic reticulum and is required for stabilization of MFSD1 in lysosomes but has no direct effect on its targeting to lysosomes or transporter activity.</text>
</comment>
<feature type="transmembrane region" description="Helical" evidence="25">
    <location>
        <begin position="116"/>
        <end position="136"/>
    </location>
</feature>
<evidence type="ECO:0000313" key="28">
    <source>
        <dbReference type="Proteomes" id="UP000273278"/>
    </source>
</evidence>
<gene>
    <name evidence="27" type="ORF">BKD89_01905</name>
</gene>
<evidence type="ECO:0000256" key="6">
    <source>
        <dbReference type="ARBA" id="ARBA00023136"/>
    </source>
</evidence>
<feature type="transmembrane region" description="Helical" evidence="25">
    <location>
        <begin position="410"/>
        <end position="428"/>
    </location>
</feature>
<evidence type="ECO:0000256" key="15">
    <source>
        <dbReference type="ARBA" id="ARBA00044899"/>
    </source>
</evidence>
<comment type="catalytic activity">
    <reaction evidence="18">
        <text>L-histidyl-L-alpha-amino acid(out) = L-histidyl-L-alpha-amino acid(in)</text>
        <dbReference type="Rhea" id="RHEA:79379"/>
        <dbReference type="ChEBI" id="CHEBI:229964"/>
    </reaction>
</comment>
<evidence type="ECO:0000259" key="26">
    <source>
        <dbReference type="PROSITE" id="PS50850"/>
    </source>
</evidence>
<evidence type="ECO:0000256" key="18">
    <source>
        <dbReference type="ARBA" id="ARBA00044912"/>
    </source>
</evidence>
<evidence type="ECO:0000256" key="9">
    <source>
        <dbReference type="ARBA" id="ARBA00044878"/>
    </source>
</evidence>
<evidence type="ECO:0000256" key="11">
    <source>
        <dbReference type="ARBA" id="ARBA00044884"/>
    </source>
</evidence>
<evidence type="ECO:0000256" key="21">
    <source>
        <dbReference type="ARBA" id="ARBA00044985"/>
    </source>
</evidence>
<comment type="catalytic activity">
    <reaction evidence="20">
        <text>L-lysyl-glycine(out) = L-lysyl-glycine(in)</text>
        <dbReference type="Rhea" id="RHEA:79407"/>
        <dbReference type="ChEBI" id="CHEBI:191202"/>
    </reaction>
</comment>
<comment type="catalytic activity">
    <reaction evidence="9">
        <text>L-histidyl-glycine(out) = L-histidyl-glycine(in)</text>
        <dbReference type="Rhea" id="RHEA:79395"/>
        <dbReference type="ChEBI" id="CHEBI:229957"/>
    </reaction>
</comment>
<evidence type="ECO:0000256" key="17">
    <source>
        <dbReference type="ARBA" id="ARBA00044903"/>
    </source>
</evidence>
<comment type="catalytic activity">
    <reaction evidence="19">
        <text>L-alanyl-L-lysine(out) = L-alanyl-L-lysine(in)</text>
        <dbReference type="Rhea" id="RHEA:79415"/>
        <dbReference type="ChEBI" id="CHEBI:192470"/>
    </reaction>
</comment>
<dbReference type="OMA" id="RWFMGAG"/>
<evidence type="ECO:0000256" key="19">
    <source>
        <dbReference type="ARBA" id="ARBA00044919"/>
    </source>
</evidence>
<keyword evidence="5 25" id="KW-1133">Transmembrane helix</keyword>
<organism evidence="27 28">
    <name type="scientific">Methanomethylophilus alvi</name>
    <dbReference type="NCBI Taxonomy" id="1291540"/>
    <lineage>
        <taxon>Archaea</taxon>
        <taxon>Methanobacteriati</taxon>
        <taxon>Thermoplasmatota</taxon>
        <taxon>Thermoplasmata</taxon>
        <taxon>Methanomassiliicoccales</taxon>
        <taxon>Methanomethylophilaceae</taxon>
        <taxon>Methanomethylophilus</taxon>
    </lineage>
</organism>
<evidence type="ECO:0000313" key="27">
    <source>
        <dbReference type="EMBL" id="AYQ54566.1"/>
    </source>
</evidence>
<feature type="transmembrane region" description="Helical" evidence="25">
    <location>
        <begin position="148"/>
        <end position="171"/>
    </location>
</feature>
<protein>
    <recommendedName>
        <fullName evidence="21">Lysosomal dipeptide transporter MFSD1</fullName>
    </recommendedName>
    <alternativeName>
        <fullName evidence="22">Major facilitator superfamily domain-containing protein 1</fullName>
    </alternativeName>
</protein>
<evidence type="ECO:0000256" key="4">
    <source>
        <dbReference type="ARBA" id="ARBA00022692"/>
    </source>
</evidence>
<evidence type="ECO:0000256" key="22">
    <source>
        <dbReference type="ARBA" id="ARBA00045018"/>
    </source>
</evidence>
<name>A0A3G3IFC9_9ARCH</name>
<feature type="domain" description="Major facilitator superfamily (MFS) profile" evidence="26">
    <location>
        <begin position="18"/>
        <end position="431"/>
    </location>
</feature>
<comment type="catalytic activity">
    <reaction evidence="8">
        <text>L-lysyl-L-alanine(out) = L-lysyl-L-alanine(in)</text>
        <dbReference type="Rhea" id="RHEA:79399"/>
        <dbReference type="ChEBI" id="CHEBI:229954"/>
    </reaction>
</comment>
<dbReference type="AlphaFoldDB" id="A0A3G3IFC9"/>
<feature type="transmembrane region" description="Helical" evidence="25">
    <location>
        <begin position="12"/>
        <end position="31"/>
    </location>
</feature>
<proteinExistence type="inferred from homology"/>
<feature type="transmembrane region" description="Helical" evidence="25">
    <location>
        <begin position="343"/>
        <end position="363"/>
    </location>
</feature>
<dbReference type="InterPro" id="IPR036259">
    <property type="entry name" value="MFS_trans_sf"/>
</dbReference>
<dbReference type="SUPFAM" id="SSF103473">
    <property type="entry name" value="MFS general substrate transporter"/>
    <property type="match status" value="1"/>
</dbReference>
<evidence type="ECO:0000256" key="3">
    <source>
        <dbReference type="ARBA" id="ARBA00022448"/>
    </source>
</evidence>
<feature type="transmembrane region" description="Helical" evidence="25">
    <location>
        <begin position="177"/>
        <end position="195"/>
    </location>
</feature>
<reference evidence="27 28" key="1">
    <citation type="submission" date="2016-10" db="EMBL/GenBank/DDBJ databases">
        <title>Complete genome of the TMA-utilizing, human hosted archaeon Methanomethylophilus alvus Gen. nov, sp. nov., strain Mx-05, derived from a pure culture.</title>
        <authorList>
            <person name="Brugere J.-F."/>
            <person name="Ben Hania W."/>
            <person name="Chaudhary P.P."/>
            <person name="Gaci N."/>
            <person name="Borrel G."/>
            <person name="Cao Van Tuat L."/>
            <person name="Fardeau M.-L."/>
            <person name="Harris H.M.B."/>
            <person name="O'Toole P.W."/>
            <person name="Ollivier B."/>
        </authorList>
    </citation>
    <scope>NUCLEOTIDE SEQUENCE [LARGE SCALE GENOMIC DNA]</scope>
    <source>
        <strain evidence="27 28">Mx-05</strain>
    </source>
</reference>
<dbReference type="PANTHER" id="PTHR23512">
    <property type="entry name" value="MAJOR FACILITATOR SUPERFAMILY DOMAIN-CONTAINING PROTEIN 1"/>
    <property type="match status" value="1"/>
</dbReference>
<evidence type="ECO:0000256" key="5">
    <source>
        <dbReference type="ARBA" id="ARBA00022989"/>
    </source>
</evidence>
<feature type="transmembrane region" description="Helical" evidence="25">
    <location>
        <begin position="243"/>
        <end position="260"/>
    </location>
</feature>
<dbReference type="GO" id="GO:0005765">
    <property type="term" value="C:lysosomal membrane"/>
    <property type="evidence" value="ECO:0007669"/>
    <property type="project" value="UniProtKB-SubCell"/>
</dbReference>
<comment type="function">
    <text evidence="23">Lysosomal dipeptide uniporter that selectively exports lysine, arginine or histidine-containing dipeptides with a net positive charge from the lysosome lumen into the cytosol. Could play a role in a specific type of protein O-glycosylation indirectly regulating macrophages migration and tissue invasion. Also essential for liver homeostasis.</text>
</comment>
<sequence>MTIESEKKKRMLSYRWAIFAVLALAYFFVYFHRTTGGAISDTLQDFFGVGTASVALLASAYLYAYTLMQIPSGILTDKFGPRKAATIFIFLIAAGSILSAASAAADNFTLMIVGKFIIGIGAAVVYIPIMKVLAVWYRKNEFASMSGILLLVGNVGGIAAATPMVLLMDGLGIQNTYIFLAVVTVVIAGLCWLIVRNHPSEMELPGIEDIVSEETGEPVTESTSAKMGTVEALKMTFASGRNFWPLAIWFFFMYGTIMLWQASQAGSFYKSVYGFSAGDAGIMVTMVGVGMVCGCPIAGRLSDRYFHSRKKVILIGTLVYTCLWGVIWATAGKGHMDGIAIQGVINFLFGFFGGFFVVAYAQIKELYPIAMAGTSTAALNLFPFAGGAILITIAGFMISDKTLAEFQNVWLMAFLMMVAACVCAFLSVEKGSDEKIWPLPEEED</sequence>
<comment type="catalytic activity">
    <reaction evidence="16">
        <text>L-lysyl-L-lysine(out) = L-lysyl-L-lysine(in)</text>
        <dbReference type="Rhea" id="RHEA:79403"/>
        <dbReference type="ChEBI" id="CHEBI:229956"/>
    </reaction>
</comment>
<evidence type="ECO:0000256" key="13">
    <source>
        <dbReference type="ARBA" id="ARBA00044893"/>
    </source>
</evidence>
<evidence type="ECO:0000256" key="23">
    <source>
        <dbReference type="ARBA" id="ARBA00045709"/>
    </source>
</evidence>
<dbReference type="InterPro" id="IPR020846">
    <property type="entry name" value="MFS_dom"/>
</dbReference>
<feature type="transmembrane region" description="Helical" evidence="25">
    <location>
        <begin position="311"/>
        <end position="331"/>
    </location>
</feature>
<dbReference type="RefSeq" id="WP_048097706.1">
    <property type="nucleotide sequence ID" value="NZ_CAYARL010000008.1"/>
</dbReference>
<dbReference type="Pfam" id="PF07690">
    <property type="entry name" value="MFS_1"/>
    <property type="match status" value="1"/>
</dbReference>
<keyword evidence="7" id="KW-0458">Lysosome</keyword>
<comment type="catalytic activity">
    <reaction evidence="12">
        <text>L-lysyl-L-alpha-amino acid(out) = L-lysyl-L-alpha-amino acid(in)</text>
        <dbReference type="Rhea" id="RHEA:79387"/>
        <dbReference type="ChEBI" id="CHEBI:229965"/>
    </reaction>
</comment>
<dbReference type="EMBL" id="CP017686">
    <property type="protein sequence ID" value="AYQ54566.1"/>
    <property type="molecule type" value="Genomic_DNA"/>
</dbReference>
<dbReference type="PIRSF" id="PIRSF002808">
    <property type="entry name" value="Hexose_phosphate_transp"/>
    <property type="match status" value="1"/>
</dbReference>
<feature type="transmembrane region" description="Helical" evidence="25">
    <location>
        <begin position="375"/>
        <end position="398"/>
    </location>
</feature>
<evidence type="ECO:0000256" key="10">
    <source>
        <dbReference type="ARBA" id="ARBA00044881"/>
    </source>
</evidence>
<evidence type="ECO:0000256" key="8">
    <source>
        <dbReference type="ARBA" id="ARBA00044876"/>
    </source>
</evidence>
<dbReference type="PANTHER" id="PTHR23512:SF3">
    <property type="entry name" value="MAJOR FACILITATOR SUPERFAMILY DOMAIN-CONTAINING PROTEIN 1"/>
    <property type="match status" value="1"/>
</dbReference>
<comment type="catalytic activity">
    <reaction evidence="11">
        <text>L-alpha-aminoacyl-L-histidine(out) = L-alpha-aminoacyl-L-histidine(in)</text>
        <dbReference type="Rhea" id="RHEA:79375"/>
        <dbReference type="ChEBI" id="CHEBI:229967"/>
    </reaction>
</comment>
<evidence type="ECO:0000256" key="24">
    <source>
        <dbReference type="ARBA" id="ARBA00046376"/>
    </source>
</evidence>